<reference evidence="2 3" key="1">
    <citation type="journal article" date="2020" name="G3 (Bethesda)">
        <title>CeMbio - The Caenorhabditis elegans Microbiome Resource.</title>
        <authorList>
            <person name="Dirksen P."/>
            <person name="Assie A."/>
            <person name="Zimmermann J."/>
            <person name="Zhang F."/>
            <person name="Tietje A.M."/>
            <person name="Marsh S.A."/>
            <person name="Felix M.A."/>
            <person name="Shapira M."/>
            <person name="Kaleta C."/>
            <person name="Schulenburg H."/>
            <person name="Samuel B."/>
        </authorList>
    </citation>
    <scope>NUCLEOTIDE SEQUENCE [LARGE SCALE GENOMIC DNA]</scope>
    <source>
        <strain evidence="2 3">BIGb0172</strain>
    </source>
</reference>
<evidence type="ECO:0000313" key="2">
    <source>
        <dbReference type="EMBL" id="QMV75475.1"/>
    </source>
</evidence>
<dbReference type="AlphaFoldDB" id="A0A7G5ENA0"/>
<keyword evidence="3" id="KW-1185">Reference proteome</keyword>
<evidence type="ECO:0000313" key="3">
    <source>
        <dbReference type="Proteomes" id="UP000515240"/>
    </source>
</evidence>
<organism evidence="2 3">
    <name type="scientific">Comamonas piscis</name>
    <dbReference type="NCBI Taxonomy" id="1562974"/>
    <lineage>
        <taxon>Bacteria</taxon>
        <taxon>Pseudomonadati</taxon>
        <taxon>Pseudomonadota</taxon>
        <taxon>Betaproteobacteria</taxon>
        <taxon>Burkholderiales</taxon>
        <taxon>Comamonadaceae</taxon>
        <taxon>Comamonas</taxon>
    </lineage>
</organism>
<dbReference type="RefSeq" id="WP_182325728.1">
    <property type="nucleotide sequence ID" value="NZ_CP058554.1"/>
</dbReference>
<dbReference type="Pfam" id="PF16074">
    <property type="entry name" value="PilW"/>
    <property type="match status" value="1"/>
</dbReference>
<proteinExistence type="predicted"/>
<feature type="transmembrane region" description="Helical" evidence="1">
    <location>
        <begin position="12"/>
        <end position="37"/>
    </location>
</feature>
<dbReference type="GO" id="GO:0043683">
    <property type="term" value="P:type IV pilus assembly"/>
    <property type="evidence" value="ECO:0007669"/>
    <property type="project" value="InterPro"/>
</dbReference>
<dbReference type="PROSITE" id="PS00409">
    <property type="entry name" value="PROKAR_NTER_METHYL"/>
    <property type="match status" value="1"/>
</dbReference>
<accession>A0A7G5ENA0</accession>
<dbReference type="NCBIfam" id="TIGR02532">
    <property type="entry name" value="IV_pilin_GFxxxE"/>
    <property type="match status" value="1"/>
</dbReference>
<sequence>MTTSFSRSRQAGFSLIEIMVAVVIGMIAVIIMTQVLMQSDGARRNTTSGDDAQINASIALSGLERDIRMSGYGLNSLNLLGCTWTFTPSNESSVLTTGLRIGPVVINPATNLVPAGDANTDTLLVMYGSSNSPAEGDAVIAASSSTSYKMTTAPTFAENDRAIALPLPRTATCAVKTDRVTNVPGDGSIAVAAGLSGIKAGDVIYNLGAQPIVRAYAVRNGNLTVCDYTAYNCSKTSYTSTLNSDVWVPVGNNVLSFLAQYGHDKTAGTMTGVVTDFDRTTPSSSVFPACEWARLLTVRLAVVARGSQYDKDVVTDAVPTWTGSESIAFNLGDGTDWKHYRYKTVETAVPLRNMLWQGGQPSYQGGESGC</sequence>
<evidence type="ECO:0000256" key="1">
    <source>
        <dbReference type="SAM" id="Phobius"/>
    </source>
</evidence>
<dbReference type="Pfam" id="PF07963">
    <property type="entry name" value="N_methyl"/>
    <property type="match status" value="1"/>
</dbReference>
<name>A0A7G5ENA0_9BURK</name>
<keyword evidence="1" id="KW-1133">Transmembrane helix</keyword>
<gene>
    <name evidence="2" type="ORF">HS961_23055</name>
</gene>
<keyword evidence="1" id="KW-0472">Membrane</keyword>
<dbReference type="InterPro" id="IPR032092">
    <property type="entry name" value="PilW"/>
</dbReference>
<keyword evidence="1" id="KW-0812">Transmembrane</keyword>
<dbReference type="InterPro" id="IPR012902">
    <property type="entry name" value="N_methyl_site"/>
</dbReference>
<dbReference type="KEGG" id="cpis:HS961_23055"/>
<dbReference type="Proteomes" id="UP000515240">
    <property type="component" value="Chromosome"/>
</dbReference>
<protein>
    <submittedName>
        <fullName evidence="2">PilW family protein</fullName>
    </submittedName>
</protein>
<dbReference type="EMBL" id="CP058554">
    <property type="protein sequence ID" value="QMV75475.1"/>
    <property type="molecule type" value="Genomic_DNA"/>
</dbReference>